<feature type="non-terminal residue" evidence="3">
    <location>
        <position position="230"/>
    </location>
</feature>
<dbReference type="GO" id="GO:0005829">
    <property type="term" value="C:cytosol"/>
    <property type="evidence" value="ECO:0007669"/>
    <property type="project" value="TreeGrafter"/>
</dbReference>
<dbReference type="InterPro" id="IPR051463">
    <property type="entry name" value="Peptidase_U62_metallo"/>
</dbReference>
<dbReference type="GO" id="GO:0008237">
    <property type="term" value="F:metallopeptidase activity"/>
    <property type="evidence" value="ECO:0007669"/>
    <property type="project" value="InterPro"/>
</dbReference>
<evidence type="ECO:0000256" key="1">
    <source>
        <dbReference type="ARBA" id="ARBA00005836"/>
    </source>
</evidence>
<dbReference type="GO" id="GO:0006508">
    <property type="term" value="P:proteolysis"/>
    <property type="evidence" value="ECO:0007669"/>
    <property type="project" value="InterPro"/>
</dbReference>
<comment type="caution">
    <text evidence="3">The sequence shown here is derived from an EMBL/GenBank/DDBJ whole genome shotgun (WGS) entry which is preliminary data.</text>
</comment>
<comment type="similarity">
    <text evidence="1">Belongs to the peptidase U62 family.</text>
</comment>
<dbReference type="Pfam" id="PF19289">
    <property type="entry name" value="PmbA_TldD_3rd"/>
    <property type="match status" value="1"/>
</dbReference>
<dbReference type="AlphaFoldDB" id="X0ZE28"/>
<gene>
    <name evidence="3" type="ORF">S01H1_78554</name>
</gene>
<dbReference type="SUPFAM" id="SSF111283">
    <property type="entry name" value="Putative modulator of DNA gyrase, PmbA/TldD"/>
    <property type="match status" value="1"/>
</dbReference>
<reference evidence="3" key="1">
    <citation type="journal article" date="2014" name="Front. Microbiol.">
        <title>High frequency of phylogenetically diverse reductive dehalogenase-homologous genes in deep subseafloor sedimentary metagenomes.</title>
        <authorList>
            <person name="Kawai M."/>
            <person name="Futagami T."/>
            <person name="Toyoda A."/>
            <person name="Takaki Y."/>
            <person name="Nishi S."/>
            <person name="Hori S."/>
            <person name="Arai W."/>
            <person name="Tsubouchi T."/>
            <person name="Morono Y."/>
            <person name="Uchiyama I."/>
            <person name="Ito T."/>
            <person name="Fujiyama A."/>
            <person name="Inagaki F."/>
            <person name="Takami H."/>
        </authorList>
    </citation>
    <scope>NUCLEOTIDE SEQUENCE</scope>
    <source>
        <strain evidence="3">Expedition CK06-06</strain>
    </source>
</reference>
<sequence length="230" mass="24803">QRGVENRGIAGGAELLARTEPEEFSVRAAKKALALLEARPAPAGRFTVIFHPSITGLLVHEALGHNAEADHVWAGQSILEGRLGETIAAPAVSIYDDSTLPGEFGSFAYDSEGTPGRRRPIIENGRLVGLLHSLETAAKFGAEPTGSARAESYDCRPIPRMTNTFMAPGSVPFEEMIRGVERGIYLEEGHWGYVMVEKGQFICHAGLAHRIEQGKVGEMLRDVSRANSGL</sequence>
<dbReference type="PANTHER" id="PTHR30624">
    <property type="entry name" value="UNCHARACTERIZED PROTEIN TLDD AND PMBA"/>
    <property type="match status" value="1"/>
</dbReference>
<feature type="non-terminal residue" evidence="3">
    <location>
        <position position="1"/>
    </location>
</feature>
<accession>X0ZE28</accession>
<name>X0ZE28_9ZZZZ</name>
<dbReference type="PANTHER" id="PTHR30624:SF0">
    <property type="entry name" value="METALLOPROTEASE SLR0863"/>
    <property type="match status" value="1"/>
</dbReference>
<dbReference type="InterPro" id="IPR045569">
    <property type="entry name" value="Metalloprtase-TldD/E_C"/>
</dbReference>
<dbReference type="InterPro" id="IPR036059">
    <property type="entry name" value="TldD/PmbA_sf"/>
</dbReference>
<protein>
    <recommendedName>
        <fullName evidence="2">Metalloprotease TldD/E C-terminal domain-containing protein</fullName>
    </recommendedName>
</protein>
<proteinExistence type="inferred from homology"/>
<feature type="domain" description="Metalloprotease TldD/E C-terminal" evidence="2">
    <location>
        <begin position="44"/>
        <end position="226"/>
    </location>
</feature>
<organism evidence="3">
    <name type="scientific">marine sediment metagenome</name>
    <dbReference type="NCBI Taxonomy" id="412755"/>
    <lineage>
        <taxon>unclassified sequences</taxon>
        <taxon>metagenomes</taxon>
        <taxon>ecological metagenomes</taxon>
    </lineage>
</organism>
<evidence type="ECO:0000259" key="2">
    <source>
        <dbReference type="Pfam" id="PF19289"/>
    </source>
</evidence>
<evidence type="ECO:0000313" key="3">
    <source>
        <dbReference type="EMBL" id="GAG46596.1"/>
    </source>
</evidence>
<dbReference type="EMBL" id="BARS01052878">
    <property type="protein sequence ID" value="GAG46596.1"/>
    <property type="molecule type" value="Genomic_DNA"/>
</dbReference>